<dbReference type="AlphaFoldDB" id="A0A9P7RSK0"/>
<reference evidence="1" key="1">
    <citation type="journal article" date="2021" name="Genome Biol. Evol.">
        <title>The assembled and annotated genome of the fairy-ring fungus Marasmius oreades.</title>
        <authorList>
            <person name="Hiltunen M."/>
            <person name="Ament-Velasquez S.L."/>
            <person name="Johannesson H."/>
        </authorList>
    </citation>
    <scope>NUCLEOTIDE SEQUENCE</scope>
    <source>
        <strain evidence="1">03SP1</strain>
    </source>
</reference>
<accession>A0A9P7RSK0</accession>
<gene>
    <name evidence="1" type="ORF">E1B28_010719</name>
</gene>
<evidence type="ECO:0000313" key="1">
    <source>
        <dbReference type="EMBL" id="KAG7089006.1"/>
    </source>
</evidence>
<dbReference type="GeneID" id="66079794"/>
<dbReference type="Proteomes" id="UP001049176">
    <property type="component" value="Chromosome 7"/>
</dbReference>
<protein>
    <submittedName>
        <fullName evidence="1">Uncharacterized protein</fullName>
    </submittedName>
</protein>
<dbReference type="RefSeq" id="XP_043005476.1">
    <property type="nucleotide sequence ID" value="XM_043155694.1"/>
</dbReference>
<evidence type="ECO:0000313" key="2">
    <source>
        <dbReference type="Proteomes" id="UP001049176"/>
    </source>
</evidence>
<dbReference type="KEGG" id="more:E1B28_010719"/>
<dbReference type="EMBL" id="CM032187">
    <property type="protein sequence ID" value="KAG7089006.1"/>
    <property type="molecule type" value="Genomic_DNA"/>
</dbReference>
<organism evidence="1 2">
    <name type="scientific">Marasmius oreades</name>
    <name type="common">fairy-ring Marasmius</name>
    <dbReference type="NCBI Taxonomy" id="181124"/>
    <lineage>
        <taxon>Eukaryota</taxon>
        <taxon>Fungi</taxon>
        <taxon>Dikarya</taxon>
        <taxon>Basidiomycota</taxon>
        <taxon>Agaricomycotina</taxon>
        <taxon>Agaricomycetes</taxon>
        <taxon>Agaricomycetidae</taxon>
        <taxon>Agaricales</taxon>
        <taxon>Marasmiineae</taxon>
        <taxon>Marasmiaceae</taxon>
        <taxon>Marasmius</taxon>
    </lineage>
</organism>
<proteinExistence type="predicted"/>
<name>A0A9P7RSK0_9AGAR</name>
<dbReference type="OrthoDB" id="3020303at2759"/>
<comment type="caution">
    <text evidence="1">The sequence shown here is derived from an EMBL/GenBank/DDBJ whole genome shotgun (WGS) entry which is preliminary data.</text>
</comment>
<sequence>MRQADGSTPESRAAIHASVLSKPCRTVDPSTSAQRKGRPKIRELIDSFGVLHHFVGCSGWRSDFKQGHRRSPVPPDIDVTLLRKCLEHVRLRDGNSRDTPACGMIIMSRIGKKKEVCPFVHIVDGEQVTAVMVPLECKTRMTIYVPKDKTIKKALIVFPGDIAHTHPVPLLRKATQDVKLMFSKVVQQHGVLGATVSKIEASAIAKHEFGGKTPAAFHPALANNRLKHDLIKAEKAKAFPVGLGLTGTSY</sequence>
<keyword evidence="2" id="KW-1185">Reference proteome</keyword>